<sequence length="129" mass="15236">MDNIKYMKYSNIAEFIEFVINQFEGVEFVHEYNDSDEMHLFKLKDPQIYRSKAFQRIEMEAVFYFLRKKMIAVLFVDPEDDLIQFSNFEIYNQLEANSNQDKSQLLVLQGDNCFLEAVVDCNNECTSAA</sequence>
<gene>
    <name evidence="1" type="ORF">SapgrDRAFT_1731</name>
</gene>
<reference evidence="2" key="1">
    <citation type="journal article" date="2012" name="Stand. Genomic Sci.">
        <title>Permanent draft genome sequence of the gliding predator Saprospira grandis strain Sa g1 (= HR1).</title>
        <authorList>
            <person name="Mavromatis K."/>
            <person name="Chertkov O."/>
            <person name="Lapidus A."/>
            <person name="Nolan M."/>
            <person name="Lucas S."/>
            <person name="Tice H."/>
            <person name="Del Rio T.G."/>
            <person name="Cheng J.F."/>
            <person name="Han C."/>
            <person name="Tapia R."/>
            <person name="Bruce D."/>
            <person name="Goodwin L.A."/>
            <person name="Pitluck S."/>
            <person name="Huntemann M."/>
            <person name="Liolios K."/>
            <person name="Pagani I."/>
            <person name="Ivanova N."/>
            <person name="Mikhailova N."/>
            <person name="Pati A."/>
            <person name="Chen A."/>
            <person name="Palaniappan K."/>
            <person name="Land M."/>
            <person name="Brambilla E.M."/>
            <person name="Rohde M."/>
            <person name="Spring S."/>
            <person name="Goker M."/>
            <person name="Detter J.C."/>
            <person name="Bristow J."/>
            <person name="Eisen J.A."/>
            <person name="Markowitz V."/>
            <person name="Hugenholtz P."/>
            <person name="Kyrpides N.C."/>
            <person name="Klenk H.P."/>
            <person name="Woyke T."/>
        </authorList>
    </citation>
    <scope>NUCLEOTIDE SEQUENCE [LARGE SCALE GENOMIC DNA]</scope>
    <source>
        <strain evidence="2">DSM 2844</strain>
    </source>
</reference>
<name>J1I3W7_9BACT</name>
<dbReference type="Proteomes" id="UP000005113">
    <property type="component" value="Unassembled WGS sequence"/>
</dbReference>
<proteinExistence type="predicted"/>
<dbReference type="AlphaFoldDB" id="J1I3W7"/>
<evidence type="ECO:0000313" key="1">
    <source>
        <dbReference type="EMBL" id="EJF53435.1"/>
    </source>
</evidence>
<evidence type="ECO:0000313" key="2">
    <source>
        <dbReference type="Proteomes" id="UP000005113"/>
    </source>
</evidence>
<dbReference type="HOGENOM" id="CLU_2013668_0_0_10"/>
<accession>J1I3W7</accession>
<organism evidence="1 2">
    <name type="scientific">Saprospira grandis DSM 2844</name>
    <dbReference type="NCBI Taxonomy" id="694433"/>
    <lineage>
        <taxon>Bacteria</taxon>
        <taxon>Pseudomonadati</taxon>
        <taxon>Bacteroidota</taxon>
        <taxon>Saprospiria</taxon>
        <taxon>Saprospirales</taxon>
        <taxon>Saprospiraceae</taxon>
        <taxon>Saprospira</taxon>
    </lineage>
</organism>
<protein>
    <submittedName>
        <fullName evidence="1">Uncharacterized protein</fullName>
    </submittedName>
</protein>
<dbReference type="EMBL" id="JH719942">
    <property type="protein sequence ID" value="EJF53435.1"/>
    <property type="molecule type" value="Genomic_DNA"/>
</dbReference>